<keyword evidence="2" id="KW-1185">Reference proteome</keyword>
<feature type="region of interest" description="Disordered" evidence="1">
    <location>
        <begin position="141"/>
        <end position="214"/>
    </location>
</feature>
<dbReference type="AlphaFoldDB" id="A0A6J1Q8J3"/>
<reference evidence="3" key="1">
    <citation type="submission" date="2025-08" db="UniProtKB">
        <authorList>
            <consortium name="RefSeq"/>
        </authorList>
    </citation>
    <scope>IDENTIFICATION</scope>
    <source>
        <tissue evidence="3">Whole body</tissue>
    </source>
</reference>
<accession>A0A6J1Q8J3</accession>
<dbReference type="Proteomes" id="UP000504618">
    <property type="component" value="Unplaced"/>
</dbReference>
<dbReference type="RefSeq" id="XP_024877681.1">
    <property type="nucleotide sequence ID" value="XM_025021913.1"/>
</dbReference>
<evidence type="ECO:0000313" key="3">
    <source>
        <dbReference type="RefSeq" id="XP_024877681.1"/>
    </source>
</evidence>
<proteinExistence type="predicted"/>
<name>A0A6J1Q8J3_9HYME</name>
<organism evidence="2 3">
    <name type="scientific">Temnothorax curvispinosus</name>
    <dbReference type="NCBI Taxonomy" id="300111"/>
    <lineage>
        <taxon>Eukaryota</taxon>
        <taxon>Metazoa</taxon>
        <taxon>Ecdysozoa</taxon>
        <taxon>Arthropoda</taxon>
        <taxon>Hexapoda</taxon>
        <taxon>Insecta</taxon>
        <taxon>Pterygota</taxon>
        <taxon>Neoptera</taxon>
        <taxon>Endopterygota</taxon>
        <taxon>Hymenoptera</taxon>
        <taxon>Apocrita</taxon>
        <taxon>Aculeata</taxon>
        <taxon>Formicoidea</taxon>
        <taxon>Formicidae</taxon>
        <taxon>Myrmicinae</taxon>
        <taxon>Temnothorax</taxon>
    </lineage>
</organism>
<dbReference type="OrthoDB" id="7554198at2759"/>
<dbReference type="GeneID" id="112458330"/>
<feature type="compositionally biased region" description="Acidic residues" evidence="1">
    <location>
        <begin position="155"/>
        <end position="186"/>
    </location>
</feature>
<evidence type="ECO:0000256" key="1">
    <source>
        <dbReference type="SAM" id="MobiDB-lite"/>
    </source>
</evidence>
<protein>
    <submittedName>
        <fullName evidence="3">Histone acetyltransferase KAT6B-like</fullName>
    </submittedName>
</protein>
<evidence type="ECO:0000313" key="2">
    <source>
        <dbReference type="Proteomes" id="UP000504618"/>
    </source>
</evidence>
<gene>
    <name evidence="3" type="primary">LOC112458330</name>
</gene>
<feature type="compositionally biased region" description="Basic and acidic residues" evidence="1">
    <location>
        <begin position="141"/>
        <end position="154"/>
    </location>
</feature>
<sequence>MFSDTSQDKRDTPKSNEDEQITCEIQDVHISADVYNNIMREKEPSHFITNMSYAVWGPEVLASRCVRSQSNVVEPELTPTKKYGIVNEFEKWMRIKRKMPQMLIDEQLHRSKVNKYFNGAITAARKKLNYKMKRTLSQKEAVENKIRAETTKEGGEEDEEEDEEEEDEEEEDEEGEKEEEASDDMSNETIIMSDKTMDYETYMKNQRSIKKIRK</sequence>